<sequence length="76" mass="8270">MSNPSPAGEALICSARGCRAPAVWALEWNNPRLHNAERRKTWLACGEHRGSLGDFLDARGFLRAVNPVPGSPTLDM</sequence>
<dbReference type="Proteomes" id="UP000198243">
    <property type="component" value="Chromosome I"/>
</dbReference>
<proteinExistence type="predicted"/>
<evidence type="ECO:0008006" key="3">
    <source>
        <dbReference type="Google" id="ProtNLM"/>
    </source>
</evidence>
<keyword evidence="2" id="KW-1185">Reference proteome</keyword>
<organism evidence="1 2">
    <name type="scientific">Micromonospora coriariae</name>
    <dbReference type="NCBI Taxonomy" id="285665"/>
    <lineage>
        <taxon>Bacteria</taxon>
        <taxon>Bacillati</taxon>
        <taxon>Actinomycetota</taxon>
        <taxon>Actinomycetes</taxon>
        <taxon>Micromonosporales</taxon>
        <taxon>Micromonosporaceae</taxon>
        <taxon>Micromonospora</taxon>
    </lineage>
</organism>
<protein>
    <recommendedName>
        <fullName evidence="3">Acetone carboxylase</fullName>
    </recommendedName>
</protein>
<dbReference type="RefSeq" id="WP_074312690.1">
    <property type="nucleotide sequence ID" value="NZ_LT607412.1"/>
</dbReference>
<evidence type="ECO:0000313" key="2">
    <source>
        <dbReference type="Proteomes" id="UP000198243"/>
    </source>
</evidence>
<accession>A0A1C4X085</accession>
<evidence type="ECO:0000313" key="1">
    <source>
        <dbReference type="EMBL" id="SCF01849.1"/>
    </source>
</evidence>
<gene>
    <name evidence="1" type="ORF">GA0070607_4490</name>
</gene>
<dbReference type="OrthoDB" id="5193525at2"/>
<dbReference type="AlphaFoldDB" id="A0A1C4X085"/>
<name>A0A1C4X085_9ACTN</name>
<reference evidence="2" key="1">
    <citation type="submission" date="2016-06" db="EMBL/GenBank/DDBJ databases">
        <authorList>
            <person name="Varghese N."/>
            <person name="Submissions Spin"/>
        </authorList>
    </citation>
    <scope>NUCLEOTIDE SEQUENCE [LARGE SCALE GENOMIC DNA]</scope>
    <source>
        <strain evidence="2">DSM 44875</strain>
    </source>
</reference>
<dbReference type="EMBL" id="LT607412">
    <property type="protein sequence ID" value="SCF01849.1"/>
    <property type="molecule type" value="Genomic_DNA"/>
</dbReference>